<evidence type="ECO:0000313" key="3">
    <source>
        <dbReference type="EMBL" id="EZP29026.1"/>
    </source>
</evidence>
<keyword evidence="2" id="KW-0732">Signal</keyword>
<sequence length="185" mass="18744">MRRFTRATLTVFLLATMSFAAPAVANASTIYPPVDACSSDAAGAGPGDTVSFSCDARSFAPNEAVTVTVTGENGAGVTFAMVRTAISTASKRYESDANGALPAIRIVLPSDARGVYNIAAISASSTGGTASAVIDTSDSSDPLVRAGFDGNQLMGLWIGAGALLAAGAVIVIAAALRRHRDRTDD</sequence>
<evidence type="ECO:0000256" key="2">
    <source>
        <dbReference type="SAM" id="SignalP"/>
    </source>
</evidence>
<protein>
    <submittedName>
        <fullName evidence="3">LPXTG-motif cell wall anchor domain protein</fullName>
    </submittedName>
</protein>
<keyword evidence="1" id="KW-0812">Transmembrane</keyword>
<dbReference type="eggNOG" id="ENOG502ZNMN">
    <property type="taxonomic scope" value="Bacteria"/>
</dbReference>
<feature type="chain" id="PRO_5001547645" evidence="2">
    <location>
        <begin position="21"/>
        <end position="185"/>
    </location>
</feature>
<accession>A0A031FXU2</accession>
<organism evidence="3 4">
    <name type="scientific">Microbacterium oleivorans</name>
    <dbReference type="NCBI Taxonomy" id="273677"/>
    <lineage>
        <taxon>Bacteria</taxon>
        <taxon>Bacillati</taxon>
        <taxon>Actinomycetota</taxon>
        <taxon>Actinomycetes</taxon>
        <taxon>Micrococcales</taxon>
        <taxon>Microbacteriaceae</taxon>
        <taxon>Microbacterium</taxon>
    </lineage>
</organism>
<comment type="caution">
    <text evidence="3">The sequence shown here is derived from an EMBL/GenBank/DDBJ whole genome shotgun (WGS) entry which is preliminary data.</text>
</comment>
<feature type="transmembrane region" description="Helical" evidence="1">
    <location>
        <begin position="154"/>
        <end position="176"/>
    </location>
</feature>
<keyword evidence="1" id="KW-1133">Transmembrane helix</keyword>
<dbReference type="Proteomes" id="UP000024001">
    <property type="component" value="Unassembled WGS sequence"/>
</dbReference>
<keyword evidence="1" id="KW-0472">Membrane</keyword>
<dbReference type="EMBL" id="JFYO01000003">
    <property type="protein sequence ID" value="EZP29026.1"/>
    <property type="molecule type" value="Genomic_DNA"/>
</dbReference>
<dbReference type="AlphaFoldDB" id="A0A031FXU2"/>
<dbReference type="RefSeq" id="WP_036309891.1">
    <property type="nucleotide sequence ID" value="NZ_JFYO01000003.1"/>
</dbReference>
<keyword evidence="4" id="KW-1185">Reference proteome</keyword>
<dbReference type="PATRIC" id="fig|273677.3.peg.860"/>
<proteinExistence type="predicted"/>
<dbReference type="OrthoDB" id="5083644at2"/>
<name>A0A031FXU2_9MICO</name>
<reference evidence="3 4" key="1">
    <citation type="submission" date="2014-03" db="EMBL/GenBank/DDBJ databases">
        <title>Draft Genome Sequences of 13 Willow Endophytes.</title>
        <authorList>
            <person name="Gan H.Y."/>
            <person name="Gan H.M."/>
            <person name="Savka M.A."/>
            <person name="Hudson A.O."/>
        </authorList>
    </citation>
    <scope>NUCLEOTIDE SEQUENCE [LARGE SCALE GENOMIC DNA]</scope>
    <source>
        <strain evidence="3 4">RIT293</strain>
    </source>
</reference>
<evidence type="ECO:0000256" key="1">
    <source>
        <dbReference type="SAM" id="Phobius"/>
    </source>
</evidence>
<evidence type="ECO:0000313" key="4">
    <source>
        <dbReference type="Proteomes" id="UP000024001"/>
    </source>
</evidence>
<gene>
    <name evidence="3" type="ORF">BW34_00875</name>
</gene>
<feature type="signal peptide" evidence="2">
    <location>
        <begin position="1"/>
        <end position="20"/>
    </location>
</feature>